<dbReference type="CDD" id="cd06170">
    <property type="entry name" value="LuxR_C_like"/>
    <property type="match status" value="1"/>
</dbReference>
<dbReference type="OrthoDB" id="7444822at2"/>
<dbReference type="Pfam" id="PF00196">
    <property type="entry name" value="GerE"/>
    <property type="match status" value="1"/>
</dbReference>
<dbReference type="EMBL" id="VFPT01000005">
    <property type="protein sequence ID" value="TQM89683.1"/>
    <property type="molecule type" value="Genomic_DNA"/>
</dbReference>
<proteinExistence type="predicted"/>
<evidence type="ECO:0000313" key="6">
    <source>
        <dbReference type="Proteomes" id="UP000320582"/>
    </source>
</evidence>
<keyword evidence="2" id="KW-0238">DNA-binding</keyword>
<evidence type="ECO:0000259" key="4">
    <source>
        <dbReference type="PROSITE" id="PS50043"/>
    </source>
</evidence>
<comment type="caution">
    <text evidence="5">The sequence shown here is derived from an EMBL/GenBank/DDBJ whole genome shotgun (WGS) entry which is preliminary data.</text>
</comment>
<evidence type="ECO:0000313" key="5">
    <source>
        <dbReference type="EMBL" id="TQM89683.1"/>
    </source>
</evidence>
<dbReference type="PROSITE" id="PS50043">
    <property type="entry name" value="HTH_LUXR_2"/>
    <property type="match status" value="1"/>
</dbReference>
<evidence type="ECO:0000256" key="2">
    <source>
        <dbReference type="ARBA" id="ARBA00023125"/>
    </source>
</evidence>
<dbReference type="PANTHER" id="PTHR43214:SF24">
    <property type="entry name" value="TRANSCRIPTIONAL REGULATORY PROTEIN NARL-RELATED"/>
    <property type="match status" value="1"/>
</dbReference>
<dbReference type="InterPro" id="IPR000792">
    <property type="entry name" value="Tscrpt_reg_LuxR_C"/>
</dbReference>
<dbReference type="SUPFAM" id="SSF46894">
    <property type="entry name" value="C-terminal effector domain of the bipartite response regulators"/>
    <property type="match status" value="1"/>
</dbReference>
<keyword evidence="1" id="KW-0805">Transcription regulation</keyword>
<protein>
    <submittedName>
        <fullName evidence="5">Regulatory LuxR family protein</fullName>
    </submittedName>
</protein>
<organism evidence="5 6">
    <name type="scientific">Roseinatronobacter monicus</name>
    <dbReference type="NCBI Taxonomy" id="393481"/>
    <lineage>
        <taxon>Bacteria</taxon>
        <taxon>Pseudomonadati</taxon>
        <taxon>Pseudomonadota</taxon>
        <taxon>Alphaproteobacteria</taxon>
        <taxon>Rhodobacterales</taxon>
        <taxon>Paracoccaceae</taxon>
        <taxon>Roseinatronobacter</taxon>
    </lineage>
</organism>
<dbReference type="GO" id="GO:0006355">
    <property type="term" value="P:regulation of DNA-templated transcription"/>
    <property type="evidence" value="ECO:0007669"/>
    <property type="project" value="InterPro"/>
</dbReference>
<name>A0A543K3M9_9RHOB</name>
<gene>
    <name evidence="5" type="ORF">BD293_4353</name>
</gene>
<dbReference type="InterPro" id="IPR016032">
    <property type="entry name" value="Sig_transdc_resp-reg_C-effctor"/>
</dbReference>
<dbReference type="Gene3D" id="1.10.10.10">
    <property type="entry name" value="Winged helix-like DNA-binding domain superfamily/Winged helix DNA-binding domain"/>
    <property type="match status" value="1"/>
</dbReference>
<feature type="domain" description="HTH luxR-type" evidence="4">
    <location>
        <begin position="316"/>
        <end position="381"/>
    </location>
</feature>
<reference evidence="5 6" key="1">
    <citation type="submission" date="2019-06" db="EMBL/GenBank/DDBJ databases">
        <title>Genomic Encyclopedia of Archaeal and Bacterial Type Strains, Phase II (KMG-II): from individual species to whole genera.</title>
        <authorList>
            <person name="Goeker M."/>
        </authorList>
    </citation>
    <scope>NUCLEOTIDE SEQUENCE [LARGE SCALE GENOMIC DNA]</scope>
    <source>
        <strain evidence="5 6">DSM 18423</strain>
    </source>
</reference>
<dbReference type="PANTHER" id="PTHR43214">
    <property type="entry name" value="TWO-COMPONENT RESPONSE REGULATOR"/>
    <property type="match status" value="1"/>
</dbReference>
<evidence type="ECO:0000256" key="3">
    <source>
        <dbReference type="ARBA" id="ARBA00023163"/>
    </source>
</evidence>
<dbReference type="AlphaFoldDB" id="A0A543K3M9"/>
<dbReference type="InterPro" id="IPR039420">
    <property type="entry name" value="WalR-like"/>
</dbReference>
<keyword evidence="6" id="KW-1185">Reference proteome</keyword>
<evidence type="ECO:0000256" key="1">
    <source>
        <dbReference type="ARBA" id="ARBA00023015"/>
    </source>
</evidence>
<sequence>MSMSDEALIRRIYDCALNPADWAAVMQDIAQHSGAIGAIIFDVVLDRTGQEQVCLQTCSSVYDPAEIEGYLARFNAEELRDQGIFARLSSQGEDVELLRCDRLTDSRAALEAQPNVQAMIASGVYYRAGALLCKDSLRMDRFALQSSRRQGPLTESALSWASVMLRHVAKAQSIGRAFRELHLRGAMLESVLGALPFGVAVVTGGRDILLRNPEFERLAEASGLAAPRDPTRLSPRALSRLPDIQRQLTGIEAHGTRGTRPRLEAGFMPLTEGAAQGLFVELSPLTRHPDLDRFGPSAYLMCALDSSRAHSIDLERLQRFFPLTASELAVLDLVARGHTNPEIADLRGRALETVNSQVKTIIRKTGSRNRTEMVRVAVGLSVGGVV</sequence>
<dbReference type="GO" id="GO:0003677">
    <property type="term" value="F:DNA binding"/>
    <property type="evidence" value="ECO:0007669"/>
    <property type="project" value="UniProtKB-KW"/>
</dbReference>
<dbReference type="InterPro" id="IPR036388">
    <property type="entry name" value="WH-like_DNA-bd_sf"/>
</dbReference>
<keyword evidence="3" id="KW-0804">Transcription</keyword>
<dbReference type="Proteomes" id="UP000320582">
    <property type="component" value="Unassembled WGS sequence"/>
</dbReference>
<accession>A0A543K3M9</accession>
<dbReference type="SMART" id="SM00421">
    <property type="entry name" value="HTH_LUXR"/>
    <property type="match status" value="1"/>
</dbReference>